<feature type="compositionally biased region" description="Polar residues" evidence="1">
    <location>
        <begin position="44"/>
        <end position="56"/>
    </location>
</feature>
<evidence type="ECO:0000313" key="3">
    <source>
        <dbReference type="Proteomes" id="UP000027586"/>
    </source>
</evidence>
<gene>
    <name evidence="2" type="ORF">LCOR_11078.1</name>
</gene>
<proteinExistence type="predicted"/>
<dbReference type="AlphaFoldDB" id="A0A068SG96"/>
<accession>A0A068SG96</accession>
<organism evidence="2 3">
    <name type="scientific">Lichtheimia corymbifera JMRC:FSU:9682</name>
    <dbReference type="NCBI Taxonomy" id="1263082"/>
    <lineage>
        <taxon>Eukaryota</taxon>
        <taxon>Fungi</taxon>
        <taxon>Fungi incertae sedis</taxon>
        <taxon>Mucoromycota</taxon>
        <taxon>Mucoromycotina</taxon>
        <taxon>Mucoromycetes</taxon>
        <taxon>Mucorales</taxon>
        <taxon>Lichtheimiaceae</taxon>
        <taxon>Lichtheimia</taxon>
    </lineage>
</organism>
<sequence length="118" mass="13647">MNNQSVFIIYEVIKQINSNHKVHRAERIITTIPAYNNPFCHPSAHTTEQRSTTPDWTSAPPPQSISHTFFNAPDPATIPIPALRMTMDNINQNTRQHDAWEDPQHVFFRRLSLSIEEE</sequence>
<reference evidence="2" key="1">
    <citation type="submission" date="2013-08" db="EMBL/GenBank/DDBJ databases">
        <title>Gene expansion shapes genome architecture in the human pathogen Lichtheimia corymbifera: an evolutionary genomics analysis in the ancient terrestrial Mucorales (Mucoromycotina).</title>
        <authorList>
            <person name="Schwartze V.U."/>
            <person name="Winter S."/>
            <person name="Shelest E."/>
            <person name="Marcet-Houben M."/>
            <person name="Horn F."/>
            <person name="Wehner S."/>
            <person name="Hoffmann K."/>
            <person name="Riege K."/>
            <person name="Sammeth M."/>
            <person name="Nowrousian M."/>
            <person name="Valiante V."/>
            <person name="Linde J."/>
            <person name="Jacobsen I.D."/>
            <person name="Marz M."/>
            <person name="Brakhage A.A."/>
            <person name="Gabaldon T."/>
            <person name="Bocker S."/>
            <person name="Voigt K."/>
        </authorList>
    </citation>
    <scope>NUCLEOTIDE SEQUENCE [LARGE SCALE GENOMIC DNA]</scope>
    <source>
        <strain evidence="2">FSU 9682</strain>
    </source>
</reference>
<feature type="region of interest" description="Disordered" evidence="1">
    <location>
        <begin position="40"/>
        <end position="63"/>
    </location>
</feature>
<keyword evidence="3" id="KW-1185">Reference proteome</keyword>
<dbReference type="VEuPathDB" id="FungiDB:LCOR_11078.1"/>
<comment type="caution">
    <text evidence="2">The sequence shown here is derived from an EMBL/GenBank/DDBJ whole genome shotgun (WGS) entry which is preliminary data.</text>
</comment>
<name>A0A068SG96_9FUNG</name>
<protein>
    <submittedName>
        <fullName evidence="2">Uncharacterized protein</fullName>
    </submittedName>
</protein>
<dbReference type="EMBL" id="CBTN010000088">
    <property type="protein sequence ID" value="CDH60291.1"/>
    <property type="molecule type" value="Genomic_DNA"/>
</dbReference>
<dbReference type="Proteomes" id="UP000027586">
    <property type="component" value="Unassembled WGS sequence"/>
</dbReference>
<evidence type="ECO:0000256" key="1">
    <source>
        <dbReference type="SAM" id="MobiDB-lite"/>
    </source>
</evidence>
<evidence type="ECO:0000313" key="2">
    <source>
        <dbReference type="EMBL" id="CDH60291.1"/>
    </source>
</evidence>